<evidence type="ECO:0000313" key="3">
    <source>
        <dbReference type="Proteomes" id="UP001501710"/>
    </source>
</evidence>
<protein>
    <recommendedName>
        <fullName evidence="1">Transferrin receptor-like dimerisation domain-containing protein</fullName>
    </recommendedName>
</protein>
<evidence type="ECO:0000259" key="1">
    <source>
        <dbReference type="Pfam" id="PF04253"/>
    </source>
</evidence>
<dbReference type="Pfam" id="PF04253">
    <property type="entry name" value="TFR_dimer"/>
    <property type="match status" value="1"/>
</dbReference>
<keyword evidence="3" id="KW-1185">Reference proteome</keyword>
<organism evidence="2 3">
    <name type="scientific">Actinomadura meridiana</name>
    <dbReference type="NCBI Taxonomy" id="559626"/>
    <lineage>
        <taxon>Bacteria</taxon>
        <taxon>Bacillati</taxon>
        <taxon>Actinomycetota</taxon>
        <taxon>Actinomycetes</taxon>
        <taxon>Streptosporangiales</taxon>
        <taxon>Thermomonosporaceae</taxon>
        <taxon>Actinomadura</taxon>
    </lineage>
</organism>
<dbReference type="PANTHER" id="PTHR10404:SF46">
    <property type="entry name" value="VACUOLAR PROTEIN SORTING-ASSOCIATED PROTEIN 70"/>
    <property type="match status" value="1"/>
</dbReference>
<evidence type="ECO:0000313" key="2">
    <source>
        <dbReference type="EMBL" id="GAA4241673.1"/>
    </source>
</evidence>
<dbReference type="EMBL" id="BAABAS010000029">
    <property type="protein sequence ID" value="GAA4241673.1"/>
    <property type="molecule type" value="Genomic_DNA"/>
</dbReference>
<feature type="domain" description="Transferrin receptor-like dimerisation" evidence="1">
    <location>
        <begin position="164"/>
        <end position="270"/>
    </location>
</feature>
<dbReference type="SUPFAM" id="SSF47672">
    <property type="entry name" value="Transferrin receptor-like dimerisation domain"/>
    <property type="match status" value="1"/>
</dbReference>
<dbReference type="InterPro" id="IPR007365">
    <property type="entry name" value="TFR-like_dimer_dom"/>
</dbReference>
<comment type="caution">
    <text evidence="2">The sequence shown here is derived from an EMBL/GenBank/DDBJ whole genome shotgun (WGS) entry which is preliminary data.</text>
</comment>
<proteinExistence type="predicted"/>
<name>A0ABP8CPI7_9ACTN</name>
<gene>
    <name evidence="2" type="ORF">GCM10022254_71440</name>
</gene>
<dbReference type="InterPro" id="IPR039373">
    <property type="entry name" value="Peptidase_M28B"/>
</dbReference>
<dbReference type="PANTHER" id="PTHR10404">
    <property type="entry name" value="N-ACETYLATED-ALPHA-LINKED ACIDIC DIPEPTIDASE"/>
    <property type="match status" value="1"/>
</dbReference>
<dbReference type="SUPFAM" id="SSF53187">
    <property type="entry name" value="Zn-dependent exopeptidases"/>
    <property type="match status" value="1"/>
</dbReference>
<dbReference type="Gene3D" id="3.40.630.10">
    <property type="entry name" value="Zn peptidases"/>
    <property type="match status" value="1"/>
</dbReference>
<dbReference type="Gene3D" id="1.20.930.40">
    <property type="entry name" value="Transferrin receptor-like, dimerisation domain"/>
    <property type="match status" value="1"/>
</dbReference>
<dbReference type="InterPro" id="IPR036757">
    <property type="entry name" value="TFR-like_dimer_dom_sf"/>
</dbReference>
<dbReference type="Proteomes" id="UP001501710">
    <property type="component" value="Unassembled WGS sequence"/>
</dbReference>
<sequence>MDGAGGSQFGASTTPALDASVVDATKDVRWPGTDGTLYEAWKAQNDGRTPIGRIGGGSDFQAFFQRYGVPAMDIGAASPGSGGNYHCSCDDNYWMSHFGDPSWEYHTAMSRLAGISVLRLANADVVALGYRPYAEETARYLNDFTDEQRKKLGSVVVDVSRDVEQAKAWEQAATALQARADDALRHGDTAAFRRLNGKIMQAERDLLTRAGLPGRPWYEHQIYAPGIDTGYATQRLPALHDALFTDNDVRTAKAYEAHLYESLRAATRTLSPGGDG</sequence>
<accession>A0ABP8CPI7</accession>
<reference evidence="3" key="1">
    <citation type="journal article" date="2019" name="Int. J. Syst. Evol. Microbiol.">
        <title>The Global Catalogue of Microorganisms (GCM) 10K type strain sequencing project: providing services to taxonomists for standard genome sequencing and annotation.</title>
        <authorList>
            <consortium name="The Broad Institute Genomics Platform"/>
            <consortium name="The Broad Institute Genome Sequencing Center for Infectious Disease"/>
            <person name="Wu L."/>
            <person name="Ma J."/>
        </authorList>
    </citation>
    <scope>NUCLEOTIDE SEQUENCE [LARGE SCALE GENOMIC DNA]</scope>
    <source>
        <strain evidence="3">JCM 17440</strain>
    </source>
</reference>